<evidence type="ECO:0000259" key="1">
    <source>
        <dbReference type="Pfam" id="PF03478"/>
    </source>
</evidence>
<protein>
    <recommendedName>
        <fullName evidence="1">KIB1-4 beta-propeller domain-containing protein</fullName>
    </recommendedName>
</protein>
<proteinExistence type="predicted"/>
<gene>
    <name evidence="2" type="ORF">HID58_057513</name>
</gene>
<dbReference type="InterPro" id="IPR005174">
    <property type="entry name" value="KIB1-4_b-propeller"/>
</dbReference>
<sequence>MFLHILETLRFETDSAQLVKALNSGSSGAELYAITVDGTSLKVKGTKLKTKGVMVFKVDDHGNAVYTQDIGDLAIFLSKSETFCVRASSCPGVIPNQVNILDVREVAFFKLTDSSIISYTHRIKAPYFFPPQNIEY</sequence>
<name>A0ABQ8ARB4_BRANA</name>
<dbReference type="EMBL" id="JAGKQM010000013">
    <property type="protein sequence ID" value="KAH0895084.1"/>
    <property type="molecule type" value="Genomic_DNA"/>
</dbReference>
<evidence type="ECO:0000313" key="3">
    <source>
        <dbReference type="Proteomes" id="UP000824890"/>
    </source>
</evidence>
<evidence type="ECO:0000313" key="2">
    <source>
        <dbReference type="EMBL" id="KAH0895084.1"/>
    </source>
</evidence>
<organism evidence="2 3">
    <name type="scientific">Brassica napus</name>
    <name type="common">Rape</name>
    <dbReference type="NCBI Taxonomy" id="3708"/>
    <lineage>
        <taxon>Eukaryota</taxon>
        <taxon>Viridiplantae</taxon>
        <taxon>Streptophyta</taxon>
        <taxon>Embryophyta</taxon>
        <taxon>Tracheophyta</taxon>
        <taxon>Spermatophyta</taxon>
        <taxon>Magnoliopsida</taxon>
        <taxon>eudicotyledons</taxon>
        <taxon>Gunneridae</taxon>
        <taxon>Pentapetalae</taxon>
        <taxon>rosids</taxon>
        <taxon>malvids</taxon>
        <taxon>Brassicales</taxon>
        <taxon>Brassicaceae</taxon>
        <taxon>Brassiceae</taxon>
        <taxon>Brassica</taxon>
    </lineage>
</organism>
<feature type="domain" description="KIB1-4 beta-propeller" evidence="1">
    <location>
        <begin position="23"/>
        <end position="105"/>
    </location>
</feature>
<dbReference type="Proteomes" id="UP000824890">
    <property type="component" value="Unassembled WGS sequence"/>
</dbReference>
<keyword evidence="3" id="KW-1185">Reference proteome</keyword>
<accession>A0ABQ8ARB4</accession>
<comment type="caution">
    <text evidence="2">The sequence shown here is derived from an EMBL/GenBank/DDBJ whole genome shotgun (WGS) entry which is preliminary data.</text>
</comment>
<dbReference type="Pfam" id="PF03478">
    <property type="entry name" value="Beta-prop_KIB1-4"/>
    <property type="match status" value="1"/>
</dbReference>
<reference evidence="2 3" key="1">
    <citation type="submission" date="2021-05" db="EMBL/GenBank/DDBJ databases">
        <title>Genome Assembly of Synthetic Allotetraploid Brassica napus Reveals Homoeologous Exchanges between Subgenomes.</title>
        <authorList>
            <person name="Davis J.T."/>
        </authorList>
    </citation>
    <scope>NUCLEOTIDE SEQUENCE [LARGE SCALE GENOMIC DNA]</scope>
    <source>
        <strain evidence="3">cv. Da-Ae</strain>
        <tissue evidence="2">Seedling</tissue>
    </source>
</reference>